<sequence>MFWNKLLKLGQKGKLAKANYQHKRTGIILLIVMNLLLNFLTDCYICWVLEEDKIQFFMIDNNNSKYHLFLIYFDNSRKIQNCKRYHFDEYHRV</sequence>
<keyword evidence="3" id="KW-1185">Reference proteome</keyword>
<proteinExistence type="predicted"/>
<evidence type="ECO:0000313" key="2">
    <source>
        <dbReference type="EMBL" id="RZC40032.1"/>
    </source>
</evidence>
<organism evidence="2 3">
    <name type="scientific">Asbolus verrucosus</name>
    <name type="common">Desert ironclad beetle</name>
    <dbReference type="NCBI Taxonomy" id="1661398"/>
    <lineage>
        <taxon>Eukaryota</taxon>
        <taxon>Metazoa</taxon>
        <taxon>Ecdysozoa</taxon>
        <taxon>Arthropoda</taxon>
        <taxon>Hexapoda</taxon>
        <taxon>Insecta</taxon>
        <taxon>Pterygota</taxon>
        <taxon>Neoptera</taxon>
        <taxon>Endopterygota</taxon>
        <taxon>Coleoptera</taxon>
        <taxon>Polyphaga</taxon>
        <taxon>Cucujiformia</taxon>
        <taxon>Tenebrionidae</taxon>
        <taxon>Pimeliinae</taxon>
        <taxon>Asbolus</taxon>
    </lineage>
</organism>
<dbReference type="Proteomes" id="UP000292052">
    <property type="component" value="Unassembled WGS sequence"/>
</dbReference>
<gene>
    <name evidence="2" type="ORF">BDFB_011142</name>
</gene>
<accession>A0A482W4F3</accession>
<feature type="transmembrane region" description="Helical" evidence="1">
    <location>
        <begin position="27"/>
        <end position="49"/>
    </location>
</feature>
<name>A0A482W4F3_ASBVE</name>
<keyword evidence="1" id="KW-1133">Transmembrane helix</keyword>
<dbReference type="EMBL" id="QDEB01029584">
    <property type="protein sequence ID" value="RZC40032.1"/>
    <property type="molecule type" value="Genomic_DNA"/>
</dbReference>
<evidence type="ECO:0000256" key="1">
    <source>
        <dbReference type="SAM" id="Phobius"/>
    </source>
</evidence>
<protein>
    <submittedName>
        <fullName evidence="2">Uncharacterized protein</fullName>
    </submittedName>
</protein>
<comment type="caution">
    <text evidence="2">The sequence shown here is derived from an EMBL/GenBank/DDBJ whole genome shotgun (WGS) entry which is preliminary data.</text>
</comment>
<keyword evidence="1" id="KW-0472">Membrane</keyword>
<keyword evidence="1" id="KW-0812">Transmembrane</keyword>
<evidence type="ECO:0000313" key="3">
    <source>
        <dbReference type="Proteomes" id="UP000292052"/>
    </source>
</evidence>
<dbReference type="AlphaFoldDB" id="A0A482W4F3"/>
<reference evidence="2 3" key="1">
    <citation type="submission" date="2017-03" db="EMBL/GenBank/DDBJ databases">
        <title>Genome of the blue death feigning beetle - Asbolus verrucosus.</title>
        <authorList>
            <person name="Rider S.D."/>
        </authorList>
    </citation>
    <scope>NUCLEOTIDE SEQUENCE [LARGE SCALE GENOMIC DNA]</scope>
    <source>
        <strain evidence="2">Butters</strain>
        <tissue evidence="2">Head and leg muscle</tissue>
    </source>
</reference>